<dbReference type="EMBL" id="UYRU01055665">
    <property type="protein sequence ID" value="VDN13138.1"/>
    <property type="molecule type" value="Genomic_DNA"/>
</dbReference>
<dbReference type="AlphaFoldDB" id="A0A3P7LSX7"/>
<proteinExistence type="predicted"/>
<reference evidence="2 3" key="1">
    <citation type="submission" date="2018-11" db="EMBL/GenBank/DDBJ databases">
        <authorList>
            <consortium name="Pathogen Informatics"/>
        </authorList>
    </citation>
    <scope>NUCLEOTIDE SEQUENCE [LARGE SCALE GENOMIC DNA]</scope>
</reference>
<name>A0A3P7LSX7_DIBLA</name>
<dbReference type="OrthoDB" id="2411602at2759"/>
<protein>
    <recommendedName>
        <fullName evidence="4">Lon N-terminal domain-containing protein</fullName>
    </recommendedName>
</protein>
<evidence type="ECO:0000313" key="2">
    <source>
        <dbReference type="EMBL" id="VDN13138.1"/>
    </source>
</evidence>
<organism evidence="2 3">
    <name type="scientific">Dibothriocephalus latus</name>
    <name type="common">Fish tapeworm</name>
    <name type="synonym">Diphyllobothrium latum</name>
    <dbReference type="NCBI Taxonomy" id="60516"/>
    <lineage>
        <taxon>Eukaryota</taxon>
        <taxon>Metazoa</taxon>
        <taxon>Spiralia</taxon>
        <taxon>Lophotrochozoa</taxon>
        <taxon>Platyhelminthes</taxon>
        <taxon>Cestoda</taxon>
        <taxon>Eucestoda</taxon>
        <taxon>Diphyllobothriidea</taxon>
        <taxon>Diphyllobothriidae</taxon>
        <taxon>Dibothriocephalus</taxon>
    </lineage>
</organism>
<gene>
    <name evidence="2" type="ORF">DILT_LOCUS8969</name>
</gene>
<sequence>MSRHEVGAVLSEQELVLLNLSAWSTTRFYSTAGGDGNSSADGGHPEDSSKPGAASPPDGPPGAPPDSQHPFALTAQNIPNNFPCVPVIAITGNPLFPKFIKMIEVSQDAITM</sequence>
<accession>A0A3P7LSX7</accession>
<evidence type="ECO:0000256" key="1">
    <source>
        <dbReference type="SAM" id="MobiDB-lite"/>
    </source>
</evidence>
<evidence type="ECO:0000313" key="3">
    <source>
        <dbReference type="Proteomes" id="UP000281553"/>
    </source>
</evidence>
<evidence type="ECO:0008006" key="4">
    <source>
        <dbReference type="Google" id="ProtNLM"/>
    </source>
</evidence>
<keyword evidence="3" id="KW-1185">Reference proteome</keyword>
<feature type="region of interest" description="Disordered" evidence="1">
    <location>
        <begin position="30"/>
        <end position="74"/>
    </location>
</feature>
<dbReference type="Proteomes" id="UP000281553">
    <property type="component" value="Unassembled WGS sequence"/>
</dbReference>